<evidence type="ECO:0000313" key="1">
    <source>
        <dbReference type="EMBL" id="KAJ9076746.1"/>
    </source>
</evidence>
<name>A0ACC2TQI6_9FUNG</name>
<comment type="caution">
    <text evidence="1">The sequence shown here is derived from an EMBL/GenBank/DDBJ whole genome shotgun (WGS) entry which is preliminary data.</text>
</comment>
<gene>
    <name evidence="1" type="ORF">DSO57_1023278</name>
</gene>
<reference evidence="1" key="1">
    <citation type="submission" date="2022-04" db="EMBL/GenBank/DDBJ databases">
        <title>Genome of the entomopathogenic fungus Entomophthora muscae.</title>
        <authorList>
            <person name="Elya C."/>
            <person name="Lovett B.R."/>
            <person name="Lee E."/>
            <person name="Macias A.M."/>
            <person name="Hajek A.E."/>
            <person name="De Bivort B.L."/>
            <person name="Kasson M.T."/>
            <person name="De Fine Licht H.H."/>
            <person name="Stajich J.E."/>
        </authorList>
    </citation>
    <scope>NUCLEOTIDE SEQUENCE</scope>
    <source>
        <strain evidence="1">Berkeley</strain>
    </source>
</reference>
<keyword evidence="2" id="KW-1185">Reference proteome</keyword>
<protein>
    <submittedName>
        <fullName evidence="1">Uncharacterized protein</fullName>
    </submittedName>
</protein>
<dbReference type="Proteomes" id="UP001165960">
    <property type="component" value="Unassembled WGS sequence"/>
</dbReference>
<sequence>MPIPFSSYSQIEIYDKPATVPPPGGLVASHCCSHSIHKLVLLFLLPVFLLLQCLLLHLPPKSAVGSPAWASAASALVVPPIAPSVGDPLSKFLVAQQLPCFEKNGYTAWLYTFEDYAEQFKLSDEDCLHEVSCFPLGEAHVWHQDVQVSTWANWKAQAELRFAKHEPDATVNSEPERKNAGLSNPWSKF</sequence>
<proteinExistence type="predicted"/>
<dbReference type="EMBL" id="QTSX02002250">
    <property type="protein sequence ID" value="KAJ9076746.1"/>
    <property type="molecule type" value="Genomic_DNA"/>
</dbReference>
<organism evidence="1 2">
    <name type="scientific">Entomophthora muscae</name>
    <dbReference type="NCBI Taxonomy" id="34485"/>
    <lineage>
        <taxon>Eukaryota</taxon>
        <taxon>Fungi</taxon>
        <taxon>Fungi incertae sedis</taxon>
        <taxon>Zoopagomycota</taxon>
        <taxon>Entomophthoromycotina</taxon>
        <taxon>Entomophthoromycetes</taxon>
        <taxon>Entomophthorales</taxon>
        <taxon>Entomophthoraceae</taxon>
        <taxon>Entomophthora</taxon>
    </lineage>
</organism>
<accession>A0ACC2TQI6</accession>
<evidence type="ECO:0000313" key="2">
    <source>
        <dbReference type="Proteomes" id="UP001165960"/>
    </source>
</evidence>